<dbReference type="InterPro" id="IPR039758">
    <property type="entry name" value="NAGK-like"/>
</dbReference>
<dbReference type="PANTHER" id="PTHR12862">
    <property type="entry name" value="BADF TYPE ATPASE DOMAIN-CONTAINING PROTEIN"/>
    <property type="match status" value="1"/>
</dbReference>
<dbReference type="EMBL" id="JAGGKS010000007">
    <property type="protein sequence ID" value="MBP1926636.1"/>
    <property type="molecule type" value="Genomic_DNA"/>
</dbReference>
<proteinExistence type="predicted"/>
<gene>
    <name evidence="2" type="ORF">J2Z76_002505</name>
</gene>
<organism evidence="2 3">
    <name type="scientific">Sedimentibacter acidaminivorans</name>
    <dbReference type="NCBI Taxonomy" id="913099"/>
    <lineage>
        <taxon>Bacteria</taxon>
        <taxon>Bacillati</taxon>
        <taxon>Bacillota</taxon>
        <taxon>Tissierellia</taxon>
        <taxon>Sedimentibacter</taxon>
    </lineage>
</organism>
<evidence type="ECO:0000313" key="3">
    <source>
        <dbReference type="Proteomes" id="UP001519342"/>
    </source>
</evidence>
<dbReference type="Pfam" id="PF01869">
    <property type="entry name" value="BcrAD_BadFG"/>
    <property type="match status" value="1"/>
</dbReference>
<dbReference type="PANTHER" id="PTHR12862:SF0">
    <property type="entry name" value="N-ACETYL-D-GLUCOSAMINE KINASE"/>
    <property type="match status" value="1"/>
</dbReference>
<comment type="caution">
    <text evidence="2">The sequence shown here is derived from an EMBL/GenBank/DDBJ whole genome shotgun (WGS) entry which is preliminary data.</text>
</comment>
<dbReference type="SUPFAM" id="SSF53067">
    <property type="entry name" value="Actin-like ATPase domain"/>
    <property type="match status" value="2"/>
</dbReference>
<evidence type="ECO:0000259" key="1">
    <source>
        <dbReference type="Pfam" id="PF01869"/>
    </source>
</evidence>
<dbReference type="RefSeq" id="WP_209512361.1">
    <property type="nucleotide sequence ID" value="NZ_JAGGKS010000007.1"/>
</dbReference>
<keyword evidence="3" id="KW-1185">Reference proteome</keyword>
<sequence length="297" mass="32054">MEYLIGIDAGGTKSELIAYDLEFNPIYFNVGGFGNPSIDLDTAIKNISVLIDKCLQEHGDNKCIFIAAGIAGVGTGNYKNVVESYINNTYSIDNVILNDAEMAAKAYLGNGDGIVSIAGTGASVYVQKDNLGEVIGGWGHILGDKGSGYHTVIEAFIRITDQIDNNNNFDNLSIELLKAIGAKNASDVKKFIYNNQKNKIGALFPKIVELSKIGDEIAIKLLQNAGKYLADSTIIASRKFGGDSKVVIGLKGGVFYNSEIVISSYESAVSEHIMNCKFIDKDIPVTLAVCNIYKTRR</sequence>
<dbReference type="CDD" id="cd24007">
    <property type="entry name" value="ASKHA_NBD_eukNAGK-like"/>
    <property type="match status" value="1"/>
</dbReference>
<protein>
    <submittedName>
        <fullName evidence="2">N-acetylglucosamine kinase-like BadF-type ATPase</fullName>
    </submittedName>
</protein>
<dbReference type="Proteomes" id="UP001519342">
    <property type="component" value="Unassembled WGS sequence"/>
</dbReference>
<dbReference type="InterPro" id="IPR043129">
    <property type="entry name" value="ATPase_NBD"/>
</dbReference>
<evidence type="ECO:0000313" key="2">
    <source>
        <dbReference type="EMBL" id="MBP1926636.1"/>
    </source>
</evidence>
<feature type="domain" description="ATPase BadF/BadG/BcrA/BcrD type" evidence="1">
    <location>
        <begin position="5"/>
        <end position="275"/>
    </location>
</feature>
<name>A0ABS4GG28_9FIRM</name>
<dbReference type="Gene3D" id="3.30.420.40">
    <property type="match status" value="2"/>
</dbReference>
<reference evidence="2 3" key="1">
    <citation type="submission" date="2021-03" db="EMBL/GenBank/DDBJ databases">
        <title>Genomic Encyclopedia of Type Strains, Phase IV (KMG-IV): sequencing the most valuable type-strain genomes for metagenomic binning, comparative biology and taxonomic classification.</title>
        <authorList>
            <person name="Goeker M."/>
        </authorList>
    </citation>
    <scope>NUCLEOTIDE SEQUENCE [LARGE SCALE GENOMIC DNA]</scope>
    <source>
        <strain evidence="2 3">DSM 24004</strain>
    </source>
</reference>
<dbReference type="InterPro" id="IPR002731">
    <property type="entry name" value="ATPase_BadF"/>
</dbReference>
<accession>A0ABS4GG28</accession>